<feature type="signal peptide" evidence="1">
    <location>
        <begin position="1"/>
        <end position="22"/>
    </location>
</feature>
<keyword evidence="3" id="KW-1185">Reference proteome</keyword>
<reference evidence="2 3" key="1">
    <citation type="submission" date="2024-02" db="EMBL/GenBank/DDBJ databases">
        <title>De novo assembly and annotation of 12 fungi associated with fruit tree decline syndrome in Ontario, Canada.</title>
        <authorList>
            <person name="Sulman M."/>
            <person name="Ellouze W."/>
            <person name="Ilyukhin E."/>
        </authorList>
    </citation>
    <scope>NUCLEOTIDE SEQUENCE [LARGE SCALE GENOMIC DNA]</scope>
    <source>
        <strain evidence="2 3">M169</strain>
    </source>
</reference>
<evidence type="ECO:0000256" key="1">
    <source>
        <dbReference type="SAM" id="SignalP"/>
    </source>
</evidence>
<evidence type="ECO:0000313" key="3">
    <source>
        <dbReference type="Proteomes" id="UP001430848"/>
    </source>
</evidence>
<dbReference type="Proteomes" id="UP001430848">
    <property type="component" value="Unassembled WGS sequence"/>
</dbReference>
<organism evidence="2 3">
    <name type="scientific">Diaporthe eres</name>
    <name type="common">Phomopsis oblonga</name>
    <dbReference type="NCBI Taxonomy" id="83184"/>
    <lineage>
        <taxon>Eukaryota</taxon>
        <taxon>Fungi</taxon>
        <taxon>Dikarya</taxon>
        <taxon>Ascomycota</taxon>
        <taxon>Pezizomycotina</taxon>
        <taxon>Sordariomycetes</taxon>
        <taxon>Sordariomycetidae</taxon>
        <taxon>Diaporthales</taxon>
        <taxon>Diaporthaceae</taxon>
        <taxon>Diaporthe</taxon>
        <taxon>Diaporthe eres species complex</taxon>
    </lineage>
</organism>
<gene>
    <name evidence="2" type="ORF">SLS63_011227</name>
</gene>
<keyword evidence="1" id="KW-0732">Signal</keyword>
<dbReference type="EMBL" id="JAKNSF020000103">
    <property type="protein sequence ID" value="KAK7715888.1"/>
    <property type="molecule type" value="Genomic_DNA"/>
</dbReference>
<comment type="caution">
    <text evidence="2">The sequence shown here is derived from an EMBL/GenBank/DDBJ whole genome shotgun (WGS) entry which is preliminary data.</text>
</comment>
<protein>
    <submittedName>
        <fullName evidence="2">Uncharacterized protein</fullName>
    </submittedName>
</protein>
<evidence type="ECO:0000313" key="2">
    <source>
        <dbReference type="EMBL" id="KAK7715888.1"/>
    </source>
</evidence>
<name>A0ABR1NUN9_DIAER</name>
<proteinExistence type="predicted"/>
<accession>A0ABR1NUN9</accession>
<feature type="chain" id="PRO_5046812103" evidence="1">
    <location>
        <begin position="23"/>
        <end position="130"/>
    </location>
</feature>
<sequence>MHPSNILVALAAPFLSLTQAAALHPDSHITVHLYGEHGKHYVEKVWPDGDEHWFNEGKDKWKKDVDIKFIKYYTEKKDNDIRCLPIESFYPWNPLKVKKFFKLPDEYGLEVYGLYLEKSQPVEVLRCDLP</sequence>